<keyword evidence="2" id="KW-1185">Reference proteome</keyword>
<dbReference type="PANTHER" id="PTHR13651:SF0">
    <property type="entry name" value="PROTEIN ABITRAM"/>
    <property type="match status" value="1"/>
</dbReference>
<proteinExistence type="predicted"/>
<comment type="caution">
    <text evidence="1">The sequence shown here is derived from an EMBL/GenBank/DDBJ whole genome shotgun (WGS) entry which is preliminary data.</text>
</comment>
<dbReference type="AlphaFoldDB" id="A0A9N8VNA2"/>
<dbReference type="Proteomes" id="UP000789706">
    <property type="component" value="Unassembled WGS sequence"/>
</dbReference>
<name>A0A9N8VNA2_9GLOM</name>
<evidence type="ECO:0000313" key="2">
    <source>
        <dbReference type="Proteomes" id="UP000789706"/>
    </source>
</evidence>
<gene>
    <name evidence="1" type="ORF">DEBURN_LOCUS2669</name>
</gene>
<organism evidence="1 2">
    <name type="scientific">Diversispora eburnea</name>
    <dbReference type="NCBI Taxonomy" id="1213867"/>
    <lineage>
        <taxon>Eukaryota</taxon>
        <taxon>Fungi</taxon>
        <taxon>Fungi incertae sedis</taxon>
        <taxon>Mucoromycota</taxon>
        <taxon>Glomeromycotina</taxon>
        <taxon>Glomeromycetes</taxon>
        <taxon>Diversisporales</taxon>
        <taxon>Diversisporaceae</taxon>
        <taxon>Diversispora</taxon>
    </lineage>
</organism>
<evidence type="ECO:0000313" key="1">
    <source>
        <dbReference type="EMBL" id="CAG8460834.1"/>
    </source>
</evidence>
<dbReference type="PANTHER" id="PTHR13651">
    <property type="entry name" value="PROTEIN ABITRAM"/>
    <property type="match status" value="1"/>
</dbReference>
<dbReference type="InterPro" id="IPR039169">
    <property type="entry name" value="Abitram"/>
</dbReference>
<dbReference type="OrthoDB" id="48130at2759"/>
<reference evidence="1" key="1">
    <citation type="submission" date="2021-06" db="EMBL/GenBank/DDBJ databases">
        <authorList>
            <person name="Kallberg Y."/>
            <person name="Tangrot J."/>
            <person name="Rosling A."/>
        </authorList>
    </citation>
    <scope>NUCLEOTIDE SEQUENCE</scope>
    <source>
        <strain evidence="1">AZ414A</strain>
    </source>
</reference>
<accession>A0A9N8VNA2</accession>
<sequence>MTNINNPDYDLKEFENIIENYKKDEFAYLNQYYTKYYLLGTNEKITEDFYIYQAPNKLCVIGLAPSHPLLQPQPQQQNQLPKIKNIEYNTKAVNTINKKKQNLLSFTSKICAITTITTEQEEKRYQIMAGVVGYIAIIKPKHDNPNIALGHCISEEQYNKYIIKLSGENTT</sequence>
<dbReference type="EMBL" id="CAJVPK010000151">
    <property type="protein sequence ID" value="CAG8460834.1"/>
    <property type="molecule type" value="Genomic_DNA"/>
</dbReference>
<protein>
    <submittedName>
        <fullName evidence="1">6420_t:CDS:1</fullName>
    </submittedName>
</protein>